<dbReference type="Gene3D" id="2.60.120.10">
    <property type="entry name" value="Jelly Rolls"/>
    <property type="match status" value="2"/>
</dbReference>
<feature type="region of interest" description="Disordered" evidence="4">
    <location>
        <begin position="271"/>
        <end position="290"/>
    </location>
</feature>
<dbReference type="CDD" id="cd02909">
    <property type="entry name" value="cupin_pirin_N"/>
    <property type="match status" value="1"/>
</dbReference>
<accession>A0A562BFY3</accession>
<dbReference type="GO" id="GO:0046872">
    <property type="term" value="F:metal ion binding"/>
    <property type="evidence" value="ECO:0007669"/>
    <property type="project" value="UniProtKB-KW"/>
</dbReference>
<dbReference type="Pfam" id="PF02678">
    <property type="entry name" value="Pirin"/>
    <property type="match status" value="1"/>
</dbReference>
<feature type="domain" description="Pirin C-terminal" evidence="6">
    <location>
        <begin position="176"/>
        <end position="274"/>
    </location>
</feature>
<dbReference type="InterPro" id="IPR012093">
    <property type="entry name" value="Pirin"/>
</dbReference>
<keyword evidence="2" id="KW-0408">Iron</keyword>
<dbReference type="InterPro" id="IPR008778">
    <property type="entry name" value="Pirin_C_dom"/>
</dbReference>
<comment type="similarity">
    <text evidence="1 3">Belongs to the pirin family.</text>
</comment>
<keyword evidence="2" id="KW-0479">Metal-binding</keyword>
<dbReference type="OrthoDB" id="321327at2"/>
<protein>
    <recommendedName>
        <fullName evidence="9">Pirin-related protein</fullName>
    </recommendedName>
</protein>
<organism evidence="7 8">
    <name type="scientific">Cupriavidus gilardii J11</name>
    <dbReference type="NCBI Taxonomy" id="936133"/>
    <lineage>
        <taxon>Bacteria</taxon>
        <taxon>Pseudomonadati</taxon>
        <taxon>Pseudomonadota</taxon>
        <taxon>Betaproteobacteria</taxon>
        <taxon>Burkholderiales</taxon>
        <taxon>Burkholderiaceae</taxon>
        <taxon>Cupriavidus</taxon>
    </lineage>
</organism>
<evidence type="ECO:0000259" key="6">
    <source>
        <dbReference type="Pfam" id="PF05726"/>
    </source>
</evidence>
<feature type="binding site" evidence="2">
    <location>
        <position position="103"/>
    </location>
    <ligand>
        <name>Fe cation</name>
        <dbReference type="ChEBI" id="CHEBI:24875"/>
    </ligand>
</feature>
<evidence type="ECO:0000256" key="1">
    <source>
        <dbReference type="ARBA" id="ARBA00008416"/>
    </source>
</evidence>
<dbReference type="InterPro" id="IPR003829">
    <property type="entry name" value="Pirin_N_dom"/>
</dbReference>
<feature type="binding site" evidence="2">
    <location>
        <position position="57"/>
    </location>
    <ligand>
        <name>Fe cation</name>
        <dbReference type="ChEBI" id="CHEBI:24875"/>
    </ligand>
</feature>
<evidence type="ECO:0000259" key="5">
    <source>
        <dbReference type="Pfam" id="PF02678"/>
    </source>
</evidence>
<evidence type="ECO:0000313" key="7">
    <source>
        <dbReference type="EMBL" id="TWG83830.1"/>
    </source>
</evidence>
<dbReference type="PIRSF" id="PIRSF006232">
    <property type="entry name" value="Pirin"/>
    <property type="match status" value="1"/>
</dbReference>
<evidence type="ECO:0000313" key="8">
    <source>
        <dbReference type="Proteomes" id="UP000318141"/>
    </source>
</evidence>
<dbReference type="SUPFAM" id="SSF51182">
    <property type="entry name" value="RmlC-like cupins"/>
    <property type="match status" value="1"/>
</dbReference>
<feature type="domain" description="Pirin N-terminal" evidence="5">
    <location>
        <begin position="18"/>
        <end position="123"/>
    </location>
</feature>
<sequence>MSAIEHLLKPHVRDIGAFSVRRVLPAAAAQTVGPFIFFDHMGPVALPAGEGMDVRPHPHIGLATVTYLFEGEITHRDSLGSEQVIRPGDVNWMTAGRGIVHSERSPQSARDAGARVHGIQTWVALPREFEEVEPAFHHHPAATLPRVARPGARITVIAGDAFGVRSPVKVFSRTLYAALELDAGASLEIPADHAERGVYLVNGAAVVDNEALPAEHLAVLTPGVDATVSALEPSKLMLVGGDPTDGRRHIFWNFVASSREAIEAAAQRWENDEFPPVPGEHERIPLPRRP</sequence>
<proteinExistence type="inferred from homology"/>
<evidence type="ECO:0008006" key="9">
    <source>
        <dbReference type="Google" id="ProtNLM"/>
    </source>
</evidence>
<comment type="caution">
    <text evidence="7">The sequence shown here is derived from an EMBL/GenBank/DDBJ whole genome shotgun (WGS) entry which is preliminary data.</text>
</comment>
<dbReference type="Pfam" id="PF05726">
    <property type="entry name" value="Pirin_C"/>
    <property type="match status" value="1"/>
</dbReference>
<dbReference type="AlphaFoldDB" id="A0A562BFY3"/>
<gene>
    <name evidence="7" type="ORF">L602_000300000450</name>
</gene>
<evidence type="ECO:0000256" key="4">
    <source>
        <dbReference type="SAM" id="MobiDB-lite"/>
    </source>
</evidence>
<dbReference type="EMBL" id="VLJN01000023">
    <property type="protein sequence ID" value="TWG83830.1"/>
    <property type="molecule type" value="Genomic_DNA"/>
</dbReference>
<reference evidence="7 8" key="1">
    <citation type="submission" date="2019-07" db="EMBL/GenBank/DDBJ databases">
        <title>Genome sequencing of lignin-degrading bacterial isolates.</title>
        <authorList>
            <person name="Gladden J."/>
        </authorList>
    </citation>
    <scope>NUCLEOTIDE SEQUENCE [LARGE SCALE GENOMIC DNA]</scope>
    <source>
        <strain evidence="7 8">J11</strain>
    </source>
</reference>
<comment type="cofactor">
    <cofactor evidence="2">
        <name>Fe cation</name>
        <dbReference type="ChEBI" id="CHEBI:24875"/>
    </cofactor>
    <text evidence="2">Binds 1 Fe cation per subunit.</text>
</comment>
<name>A0A562BFY3_9BURK</name>
<evidence type="ECO:0000256" key="3">
    <source>
        <dbReference type="RuleBase" id="RU003457"/>
    </source>
</evidence>
<feature type="binding site" evidence="2">
    <location>
        <position position="101"/>
    </location>
    <ligand>
        <name>Fe cation</name>
        <dbReference type="ChEBI" id="CHEBI:24875"/>
    </ligand>
</feature>
<dbReference type="PANTHER" id="PTHR13903">
    <property type="entry name" value="PIRIN-RELATED"/>
    <property type="match status" value="1"/>
</dbReference>
<dbReference type="InterPro" id="IPR011051">
    <property type="entry name" value="RmlC_Cupin_sf"/>
</dbReference>
<dbReference type="Proteomes" id="UP000318141">
    <property type="component" value="Unassembled WGS sequence"/>
</dbReference>
<keyword evidence="8" id="KW-1185">Reference proteome</keyword>
<dbReference type="InterPro" id="IPR014710">
    <property type="entry name" value="RmlC-like_jellyroll"/>
</dbReference>
<evidence type="ECO:0000256" key="2">
    <source>
        <dbReference type="PIRSR" id="PIRSR006232-1"/>
    </source>
</evidence>
<dbReference type="PANTHER" id="PTHR13903:SF8">
    <property type="entry name" value="PIRIN"/>
    <property type="match status" value="1"/>
</dbReference>
<dbReference type="CDD" id="cd02247">
    <property type="entry name" value="cupin_pirin_C"/>
    <property type="match status" value="1"/>
</dbReference>
<feature type="compositionally biased region" description="Basic and acidic residues" evidence="4">
    <location>
        <begin position="279"/>
        <end position="290"/>
    </location>
</feature>
<feature type="binding site" evidence="2">
    <location>
        <position position="59"/>
    </location>
    <ligand>
        <name>Fe cation</name>
        <dbReference type="ChEBI" id="CHEBI:24875"/>
    </ligand>
</feature>